<feature type="domain" description="PAS" evidence="1">
    <location>
        <begin position="31"/>
        <end position="82"/>
    </location>
</feature>
<dbReference type="Gene3D" id="3.30.450.20">
    <property type="entry name" value="PAS domain"/>
    <property type="match status" value="1"/>
</dbReference>
<dbReference type="SUPFAM" id="SSF55785">
    <property type="entry name" value="PYP-like sensor domain (PAS domain)"/>
    <property type="match status" value="1"/>
</dbReference>
<name>A0A367WA11_9PROT</name>
<dbReference type="EMBL" id="JPWF01000003">
    <property type="protein sequence ID" value="RCK38263.1"/>
    <property type="molecule type" value="Genomic_DNA"/>
</dbReference>
<sequence length="182" mass="20510">MGVIVTDRRQLGLSGTEISLKPDEIIVTKTDLSGKITYGNRTFFKFAGYTEKECLGVQHNIVRHPDMPRVVFKAAWDTIQDGREIFAYVNNRSKNGDNYWVLAHMTPSRDANGKIVGYHSNRRAPDMKIVNETIIPLYNHYLQIERAAASPKDGLASAYADLQKMLAEKKQTFNEFTLSLGG</sequence>
<dbReference type="InterPro" id="IPR013655">
    <property type="entry name" value="PAS_fold_3"/>
</dbReference>
<evidence type="ECO:0000313" key="2">
    <source>
        <dbReference type="EMBL" id="RCK38263.1"/>
    </source>
</evidence>
<dbReference type="AlphaFoldDB" id="A0A367WA11"/>
<dbReference type="Proteomes" id="UP000253226">
    <property type="component" value="Unassembled WGS sequence"/>
</dbReference>
<dbReference type="Pfam" id="PF08447">
    <property type="entry name" value="PAS_3"/>
    <property type="match status" value="1"/>
</dbReference>
<accession>A0A367WA11</accession>
<evidence type="ECO:0000313" key="3">
    <source>
        <dbReference type="Proteomes" id="UP000253226"/>
    </source>
</evidence>
<dbReference type="OrthoDB" id="266313at2"/>
<gene>
    <name evidence="2" type="ORF">TH19_05515</name>
</gene>
<dbReference type="CDD" id="cd00130">
    <property type="entry name" value="PAS"/>
    <property type="match status" value="1"/>
</dbReference>
<dbReference type="InterPro" id="IPR035965">
    <property type="entry name" value="PAS-like_dom_sf"/>
</dbReference>
<proteinExistence type="predicted"/>
<organism evidence="2 3">
    <name type="scientific">Thalassospira profundimaris</name>
    <dbReference type="NCBI Taxonomy" id="502049"/>
    <lineage>
        <taxon>Bacteria</taxon>
        <taxon>Pseudomonadati</taxon>
        <taxon>Pseudomonadota</taxon>
        <taxon>Alphaproteobacteria</taxon>
        <taxon>Rhodospirillales</taxon>
        <taxon>Thalassospiraceae</taxon>
        <taxon>Thalassospira</taxon>
    </lineage>
</organism>
<dbReference type="InterPro" id="IPR000014">
    <property type="entry name" value="PAS"/>
</dbReference>
<protein>
    <submittedName>
        <fullName evidence="2">Chemotaxis protein</fullName>
    </submittedName>
</protein>
<comment type="caution">
    <text evidence="2">The sequence shown here is derived from an EMBL/GenBank/DDBJ whole genome shotgun (WGS) entry which is preliminary data.</text>
</comment>
<reference evidence="2 3" key="1">
    <citation type="submission" date="2014-07" db="EMBL/GenBank/DDBJ databases">
        <title>Draft genome sequence of Thalassospira profundimaris 35.</title>
        <authorList>
            <person name="Lai Q."/>
            <person name="Shao Z."/>
        </authorList>
    </citation>
    <scope>NUCLEOTIDE SEQUENCE [LARGE SCALE GENOMIC DNA]</scope>
    <source>
        <strain evidence="2 3">35</strain>
    </source>
</reference>
<dbReference type="NCBIfam" id="TIGR00229">
    <property type="entry name" value="sensory_box"/>
    <property type="match status" value="1"/>
</dbReference>
<dbReference type="PROSITE" id="PS50112">
    <property type="entry name" value="PAS"/>
    <property type="match status" value="1"/>
</dbReference>
<evidence type="ECO:0000259" key="1">
    <source>
        <dbReference type="PROSITE" id="PS50112"/>
    </source>
</evidence>